<accession>A0A1E3S3C0</accession>
<dbReference type="RefSeq" id="WP_069403190.1">
    <property type="nucleotide sequence ID" value="NZ_MIGZ01000001.1"/>
</dbReference>
<keyword evidence="2" id="KW-1185">Reference proteome</keyword>
<evidence type="ECO:0008006" key="3">
    <source>
        <dbReference type="Google" id="ProtNLM"/>
    </source>
</evidence>
<protein>
    <recommendedName>
        <fullName evidence="3">Helix-turn-helix domain-containing protein</fullName>
    </recommendedName>
</protein>
<dbReference type="AlphaFoldDB" id="A0A1E3S3C0"/>
<comment type="caution">
    <text evidence="1">The sequence shown here is derived from an EMBL/GenBank/DDBJ whole genome shotgun (WGS) entry which is preliminary data.</text>
</comment>
<evidence type="ECO:0000313" key="2">
    <source>
        <dbReference type="Proteomes" id="UP000094243"/>
    </source>
</evidence>
<name>A0A1E3S3C0_9MYCO</name>
<evidence type="ECO:0000313" key="1">
    <source>
        <dbReference type="EMBL" id="ODQ96610.1"/>
    </source>
</evidence>
<sequence length="63" mass="7201">MKRLDTSAAAEYLGMPVASLKWRRAKNMPPRSYKIGRTVWWDLDDLDQFIDAEASRTERGTGA</sequence>
<dbReference type="OrthoDB" id="9806994at2"/>
<proteinExistence type="predicted"/>
<dbReference type="Proteomes" id="UP000094243">
    <property type="component" value="Unassembled WGS sequence"/>
</dbReference>
<dbReference type="EMBL" id="MIGZ01000001">
    <property type="protein sequence ID" value="ODQ96610.1"/>
    <property type="molecule type" value="Genomic_DNA"/>
</dbReference>
<reference evidence="2" key="1">
    <citation type="submission" date="2016-09" db="EMBL/GenBank/DDBJ databases">
        <authorList>
            <person name="Greninger A.L."/>
            <person name="Jerome K.R."/>
            <person name="Mcnair B."/>
            <person name="Wallis C."/>
            <person name="Fang F."/>
        </authorList>
    </citation>
    <scope>NUCLEOTIDE SEQUENCE [LARGE SCALE GENOMIC DNA]</scope>
    <source>
        <strain evidence="2">M7</strain>
    </source>
</reference>
<organism evidence="1 2">
    <name type="scientific">Mycolicibacterium holsaticum</name>
    <dbReference type="NCBI Taxonomy" id="152142"/>
    <lineage>
        <taxon>Bacteria</taxon>
        <taxon>Bacillati</taxon>
        <taxon>Actinomycetota</taxon>
        <taxon>Actinomycetes</taxon>
        <taxon>Mycobacteriales</taxon>
        <taxon>Mycobacteriaceae</taxon>
        <taxon>Mycolicibacterium</taxon>
    </lineage>
</organism>
<gene>
    <name evidence="1" type="ORF">BHQ17_00095</name>
</gene>